<proteinExistence type="predicted"/>
<protein>
    <recommendedName>
        <fullName evidence="4">GS beta-grasp domain-containing protein</fullName>
    </recommendedName>
</protein>
<evidence type="ECO:0000313" key="5">
    <source>
        <dbReference type="EMBL" id="CAF4352523.1"/>
    </source>
</evidence>
<keyword evidence="3" id="KW-0067">ATP-binding</keyword>
<evidence type="ECO:0000313" key="6">
    <source>
        <dbReference type="Proteomes" id="UP000663836"/>
    </source>
</evidence>
<dbReference type="Gene3D" id="3.10.20.70">
    <property type="entry name" value="Glutamine synthetase, N-terminal domain"/>
    <property type="match status" value="1"/>
</dbReference>
<accession>A0A820L8Q3</accession>
<dbReference type="GO" id="GO:0004356">
    <property type="term" value="F:glutamine synthetase activity"/>
    <property type="evidence" value="ECO:0007669"/>
    <property type="project" value="InterPro"/>
</dbReference>
<comment type="caution">
    <text evidence="5">The sequence shown here is derived from an EMBL/GenBank/DDBJ whole genome shotgun (WGS) entry which is preliminary data.</text>
</comment>
<dbReference type="SUPFAM" id="SSF54368">
    <property type="entry name" value="Glutamine synthetase, N-terminal domain"/>
    <property type="match status" value="1"/>
</dbReference>
<dbReference type="AlphaFoldDB" id="A0A820L8Q3"/>
<dbReference type="GO" id="GO:0005524">
    <property type="term" value="F:ATP binding"/>
    <property type="evidence" value="ECO:0007669"/>
    <property type="project" value="UniProtKB-KW"/>
</dbReference>
<sequence length="156" mass="17419">TVLTMLVTTDLTGITRGRAFPSEAIDDYWNSGCGWVPADSALTPQDVIADSNPWGSHGDLRLLPDRKSRVRISNGPNPTAPMFDIIHCDIIETDGKAWSVCPRELLRQEIQRYHNMLGMRVTAAFEHEFILNGRQCMSDLPAFSLRAHRHVADFAG</sequence>
<gene>
    <name evidence="5" type="ORF">JBS370_LOCUS41976</name>
</gene>
<dbReference type="EMBL" id="CAJOBD010051339">
    <property type="protein sequence ID" value="CAF4352523.1"/>
    <property type="molecule type" value="Genomic_DNA"/>
</dbReference>
<evidence type="ECO:0000256" key="1">
    <source>
        <dbReference type="ARBA" id="ARBA00022598"/>
    </source>
</evidence>
<organism evidence="5 6">
    <name type="scientific">Rotaria sordida</name>
    <dbReference type="NCBI Taxonomy" id="392033"/>
    <lineage>
        <taxon>Eukaryota</taxon>
        <taxon>Metazoa</taxon>
        <taxon>Spiralia</taxon>
        <taxon>Gnathifera</taxon>
        <taxon>Rotifera</taxon>
        <taxon>Eurotatoria</taxon>
        <taxon>Bdelloidea</taxon>
        <taxon>Philodinida</taxon>
        <taxon>Philodinidae</taxon>
        <taxon>Rotaria</taxon>
    </lineage>
</organism>
<keyword evidence="1" id="KW-0436">Ligase</keyword>
<feature type="domain" description="GS beta-grasp" evidence="4">
    <location>
        <begin position="3"/>
        <end position="98"/>
    </location>
</feature>
<dbReference type="Proteomes" id="UP000663836">
    <property type="component" value="Unassembled WGS sequence"/>
</dbReference>
<keyword evidence="2" id="KW-0547">Nucleotide-binding</keyword>
<feature type="non-terminal residue" evidence="5">
    <location>
        <position position="156"/>
    </location>
</feature>
<dbReference type="Pfam" id="PF16952">
    <property type="entry name" value="Gln-synt_N_2"/>
    <property type="match status" value="1"/>
</dbReference>
<evidence type="ECO:0000256" key="3">
    <source>
        <dbReference type="ARBA" id="ARBA00022840"/>
    </source>
</evidence>
<evidence type="ECO:0000256" key="2">
    <source>
        <dbReference type="ARBA" id="ARBA00022741"/>
    </source>
</evidence>
<feature type="non-terminal residue" evidence="5">
    <location>
        <position position="1"/>
    </location>
</feature>
<dbReference type="InterPro" id="IPR008147">
    <property type="entry name" value="Gln_synt_N"/>
</dbReference>
<dbReference type="PANTHER" id="PTHR43785:SF12">
    <property type="entry name" value="TYPE-1 GLUTAMINE SYNTHETASE 2"/>
    <property type="match status" value="1"/>
</dbReference>
<reference evidence="5" key="1">
    <citation type="submission" date="2021-02" db="EMBL/GenBank/DDBJ databases">
        <authorList>
            <person name="Nowell W R."/>
        </authorList>
    </citation>
    <scope>NUCLEOTIDE SEQUENCE</scope>
</reference>
<dbReference type="PANTHER" id="PTHR43785">
    <property type="entry name" value="GAMMA-GLUTAMYLPUTRESCINE SYNTHETASE"/>
    <property type="match status" value="1"/>
</dbReference>
<dbReference type="GO" id="GO:0006542">
    <property type="term" value="P:glutamine biosynthetic process"/>
    <property type="evidence" value="ECO:0007669"/>
    <property type="project" value="InterPro"/>
</dbReference>
<dbReference type="InterPro" id="IPR036651">
    <property type="entry name" value="Gln_synt_N_sf"/>
</dbReference>
<name>A0A820L8Q3_9BILA</name>
<evidence type="ECO:0000259" key="4">
    <source>
        <dbReference type="Pfam" id="PF16952"/>
    </source>
</evidence>